<dbReference type="InterPro" id="IPR003439">
    <property type="entry name" value="ABC_transporter-like_ATP-bd"/>
</dbReference>
<feature type="region of interest" description="Disordered" evidence="6">
    <location>
        <begin position="1"/>
        <end position="80"/>
    </location>
</feature>
<dbReference type="GO" id="GO:0140359">
    <property type="term" value="F:ABC-type transporter activity"/>
    <property type="evidence" value="ECO:0007669"/>
    <property type="project" value="InterPro"/>
</dbReference>
<dbReference type="GO" id="GO:0016887">
    <property type="term" value="F:ATP hydrolysis activity"/>
    <property type="evidence" value="ECO:0007669"/>
    <property type="project" value="InterPro"/>
</dbReference>
<accession>A0A0S4JPC7</accession>
<dbReference type="Pfam" id="PF01061">
    <property type="entry name" value="ABC2_membrane"/>
    <property type="match status" value="1"/>
</dbReference>
<dbReference type="Gene3D" id="3.40.50.300">
    <property type="entry name" value="P-loop containing nucleotide triphosphate hydrolases"/>
    <property type="match status" value="1"/>
</dbReference>
<dbReference type="VEuPathDB" id="TriTrypDB:BSAL_26405"/>
<dbReference type="PANTHER" id="PTHR48041">
    <property type="entry name" value="ABC TRANSPORTER G FAMILY MEMBER 28"/>
    <property type="match status" value="1"/>
</dbReference>
<feature type="compositionally biased region" description="Low complexity" evidence="6">
    <location>
        <begin position="16"/>
        <end position="32"/>
    </location>
</feature>
<evidence type="ECO:0000313" key="9">
    <source>
        <dbReference type="EMBL" id="CUG90377.1"/>
    </source>
</evidence>
<dbReference type="EMBL" id="CYKH01001815">
    <property type="protein sequence ID" value="CUG90377.1"/>
    <property type="molecule type" value="Genomic_DNA"/>
</dbReference>
<feature type="transmembrane region" description="Helical" evidence="7">
    <location>
        <begin position="606"/>
        <end position="624"/>
    </location>
</feature>
<dbReference type="GO" id="GO:0005524">
    <property type="term" value="F:ATP binding"/>
    <property type="evidence" value="ECO:0007669"/>
    <property type="project" value="InterPro"/>
</dbReference>
<feature type="region of interest" description="Disordered" evidence="6">
    <location>
        <begin position="438"/>
        <end position="504"/>
    </location>
</feature>
<evidence type="ECO:0000313" key="10">
    <source>
        <dbReference type="Proteomes" id="UP000051952"/>
    </source>
</evidence>
<evidence type="ECO:0000256" key="5">
    <source>
        <dbReference type="ARBA" id="ARBA00023136"/>
    </source>
</evidence>
<keyword evidence="10" id="KW-1185">Reference proteome</keyword>
<evidence type="ECO:0000256" key="4">
    <source>
        <dbReference type="ARBA" id="ARBA00022989"/>
    </source>
</evidence>
<evidence type="ECO:0000256" key="2">
    <source>
        <dbReference type="ARBA" id="ARBA00022448"/>
    </source>
</evidence>
<dbReference type="InterPro" id="IPR050352">
    <property type="entry name" value="ABCG_transporters"/>
</dbReference>
<keyword evidence="2" id="KW-0813">Transport</keyword>
<evidence type="ECO:0000256" key="6">
    <source>
        <dbReference type="SAM" id="MobiDB-lite"/>
    </source>
</evidence>
<protein>
    <submittedName>
        <fullName evidence="9">ABC transporter, putative</fullName>
    </submittedName>
</protein>
<gene>
    <name evidence="9" type="ORF">BSAL_26405</name>
</gene>
<organism evidence="9 10">
    <name type="scientific">Bodo saltans</name>
    <name type="common">Flagellated protozoan</name>
    <dbReference type="NCBI Taxonomy" id="75058"/>
    <lineage>
        <taxon>Eukaryota</taxon>
        <taxon>Discoba</taxon>
        <taxon>Euglenozoa</taxon>
        <taxon>Kinetoplastea</taxon>
        <taxon>Metakinetoplastina</taxon>
        <taxon>Eubodonida</taxon>
        <taxon>Bodonidae</taxon>
        <taxon>Bodo</taxon>
    </lineage>
</organism>
<name>A0A0S4JPC7_BODSA</name>
<evidence type="ECO:0000259" key="8">
    <source>
        <dbReference type="PROSITE" id="PS50893"/>
    </source>
</evidence>
<feature type="transmembrane region" description="Helical" evidence="7">
    <location>
        <begin position="747"/>
        <end position="768"/>
    </location>
</feature>
<dbReference type="SUPFAM" id="SSF52540">
    <property type="entry name" value="P-loop containing nucleoside triphosphate hydrolases"/>
    <property type="match status" value="1"/>
</dbReference>
<dbReference type="InterPro" id="IPR027417">
    <property type="entry name" value="P-loop_NTPase"/>
</dbReference>
<dbReference type="PANTHER" id="PTHR48041:SF91">
    <property type="entry name" value="ABC TRANSPORTER G FAMILY MEMBER 28"/>
    <property type="match status" value="1"/>
</dbReference>
<dbReference type="GO" id="GO:0016020">
    <property type="term" value="C:membrane"/>
    <property type="evidence" value="ECO:0007669"/>
    <property type="project" value="UniProtKB-SubCell"/>
</dbReference>
<keyword evidence="4 7" id="KW-1133">Transmembrane helix</keyword>
<proteinExistence type="predicted"/>
<dbReference type="InterPro" id="IPR013525">
    <property type="entry name" value="ABC2_TM"/>
</dbReference>
<dbReference type="OrthoDB" id="66620at2759"/>
<feature type="transmembrane region" description="Helical" evidence="7">
    <location>
        <begin position="831"/>
        <end position="848"/>
    </location>
</feature>
<dbReference type="OMA" id="DQGGMYN"/>
<sequence>MPFFKPSGPSSERRPLLSSTSSASPDARSMSSVARPHSSAEIAENDPALMRASMASGDSSSLSNSMRKFSPSWHPKLRREQRSAISKDQWSRFLSSPGITLSFSNVSVVQGRCWNSRREHQLVLQSCVGLLEPTKLHAIVDVDRSTVAGLALMDVLCGSTTPAEGSVTGNGIPVSSTTFRKAVGMVATLPETVIFGNLTVGENIAFALEMRCRCPPVPYPTEEELFFLEEERQRFGMDSSDLPWCGGCCSGEGGCCCSAKCVHNWLPFLKFGHEGQWSRVLAALSFFDLETSTKARDLSPFRKLLLTLAMELVLDPPIIFLSVPSLLASLDPHNVSELMFYLKRMCVDLGKTVVCLMTSLPFTVFDSIDTVVLLGMEGQTLYSGDKSEMLSYVSMLGLPADLLASPMYDSFAPHFGERGRHAVSMLSSNKSINSFHSVASAAPAPPPPARHDDDDAEHGRGGLARPRCSTAPVATTASMSAPFERNTTDTFRESPYSPLRRGTTMITDDEGNLVVNTGQAVVDLAVLWAENPTTTAKFAALFYDSATRRVLTTRQEEFASNAVGSLAFTSPQNITFLKFRSQSSYRQIMSLMHVFALQAIRASDLYLMWLMLSTVLGVTSWLVTKQNNDQMGMMNIRGIMFILFFVTLQINVGHADMYASELQLYRYQRDSGFYSMPVYVIVLLLRISATRFLFIATIAPFVVYLMQTSRSLITLIGLLSVSHSLVVFSEAALIGNARVVQVLSLMYVGYCVMFSGFLINLTSLPSVFGYASLLRTGYAAAVAEELRGKPMACDGGNSSAWTNHSSYCYYGDEYLRAEGFEYDDVSRASNVFVGVTMVCLVIISVRLWCM</sequence>
<evidence type="ECO:0000256" key="3">
    <source>
        <dbReference type="ARBA" id="ARBA00022692"/>
    </source>
</evidence>
<feature type="compositionally biased region" description="Basic and acidic residues" evidence="6">
    <location>
        <begin position="449"/>
        <end position="460"/>
    </location>
</feature>
<keyword evidence="3 7" id="KW-0812">Transmembrane</keyword>
<feature type="transmembrane region" description="Helical" evidence="7">
    <location>
        <begin position="712"/>
        <end position="735"/>
    </location>
</feature>
<dbReference type="Proteomes" id="UP000051952">
    <property type="component" value="Unassembled WGS sequence"/>
</dbReference>
<dbReference type="PROSITE" id="PS50893">
    <property type="entry name" value="ABC_TRANSPORTER_2"/>
    <property type="match status" value="1"/>
</dbReference>
<keyword evidence="5 7" id="KW-0472">Membrane</keyword>
<evidence type="ECO:0000256" key="7">
    <source>
        <dbReference type="SAM" id="Phobius"/>
    </source>
</evidence>
<feature type="compositionally biased region" description="Low complexity" evidence="6">
    <location>
        <begin position="53"/>
        <end position="65"/>
    </location>
</feature>
<feature type="domain" description="ABC transporter" evidence="8">
    <location>
        <begin position="101"/>
        <end position="402"/>
    </location>
</feature>
<evidence type="ECO:0000256" key="1">
    <source>
        <dbReference type="ARBA" id="ARBA00004141"/>
    </source>
</evidence>
<comment type="subcellular location">
    <subcellularLocation>
        <location evidence="1">Membrane</location>
        <topology evidence="1">Multi-pass membrane protein</topology>
    </subcellularLocation>
</comment>
<feature type="transmembrane region" description="Helical" evidence="7">
    <location>
        <begin position="636"/>
        <end position="658"/>
    </location>
</feature>
<reference evidence="10" key="1">
    <citation type="submission" date="2015-09" db="EMBL/GenBank/DDBJ databases">
        <authorList>
            <consortium name="Pathogen Informatics"/>
        </authorList>
    </citation>
    <scope>NUCLEOTIDE SEQUENCE [LARGE SCALE GENOMIC DNA]</scope>
    <source>
        <strain evidence="10">Lake Konstanz</strain>
    </source>
</reference>
<dbReference type="AlphaFoldDB" id="A0A0S4JPC7"/>
<feature type="transmembrane region" description="Helical" evidence="7">
    <location>
        <begin position="678"/>
        <end position="705"/>
    </location>
</feature>